<sequence length="115" mass="13135">MSFISEIFIFLYVGMDALDIEKWKVVSQSPETKIAFTRSGHAQLDGNTFMITSIITIALFSTVERDLCPRGFKVTLYLDWLFYLKLMALQREDLSSWTSSDSMSVRCVATSSKWA</sequence>
<organism evidence="1 2">
    <name type="scientific">Pistacia atlantica</name>
    <dbReference type="NCBI Taxonomy" id="434234"/>
    <lineage>
        <taxon>Eukaryota</taxon>
        <taxon>Viridiplantae</taxon>
        <taxon>Streptophyta</taxon>
        <taxon>Embryophyta</taxon>
        <taxon>Tracheophyta</taxon>
        <taxon>Spermatophyta</taxon>
        <taxon>Magnoliopsida</taxon>
        <taxon>eudicotyledons</taxon>
        <taxon>Gunneridae</taxon>
        <taxon>Pentapetalae</taxon>
        <taxon>rosids</taxon>
        <taxon>malvids</taxon>
        <taxon>Sapindales</taxon>
        <taxon>Anacardiaceae</taxon>
        <taxon>Pistacia</taxon>
    </lineage>
</organism>
<name>A0ACC1CC26_9ROSI</name>
<evidence type="ECO:0000313" key="2">
    <source>
        <dbReference type="Proteomes" id="UP001164250"/>
    </source>
</evidence>
<proteinExistence type="predicted"/>
<dbReference type="Proteomes" id="UP001164250">
    <property type="component" value="Chromosome 1"/>
</dbReference>
<reference evidence="2" key="1">
    <citation type="journal article" date="2023" name="G3 (Bethesda)">
        <title>Genome assembly and association tests identify interacting loci associated with vigor, precocity, and sex in interspecific pistachio rootstocks.</title>
        <authorList>
            <person name="Palmer W."/>
            <person name="Jacygrad E."/>
            <person name="Sagayaradj S."/>
            <person name="Cavanaugh K."/>
            <person name="Han R."/>
            <person name="Bertier L."/>
            <person name="Beede B."/>
            <person name="Kafkas S."/>
            <person name="Golino D."/>
            <person name="Preece J."/>
            <person name="Michelmore R."/>
        </authorList>
    </citation>
    <scope>NUCLEOTIDE SEQUENCE [LARGE SCALE GENOMIC DNA]</scope>
</reference>
<comment type="caution">
    <text evidence="1">The sequence shown here is derived from an EMBL/GenBank/DDBJ whole genome shotgun (WGS) entry which is preliminary data.</text>
</comment>
<gene>
    <name evidence="1" type="ORF">Patl1_01091</name>
</gene>
<dbReference type="EMBL" id="CM047897">
    <property type="protein sequence ID" value="KAJ0113039.1"/>
    <property type="molecule type" value="Genomic_DNA"/>
</dbReference>
<accession>A0ACC1CC26</accession>
<evidence type="ECO:0000313" key="1">
    <source>
        <dbReference type="EMBL" id="KAJ0113039.1"/>
    </source>
</evidence>
<keyword evidence="2" id="KW-1185">Reference proteome</keyword>
<protein>
    <submittedName>
        <fullName evidence="1">Uncharacterized protein</fullName>
    </submittedName>
</protein>